<evidence type="ECO:0000256" key="1">
    <source>
        <dbReference type="ARBA" id="ARBA00022468"/>
    </source>
</evidence>
<dbReference type="Pfam" id="PF12796">
    <property type="entry name" value="Ank_2"/>
    <property type="match status" value="1"/>
</dbReference>
<dbReference type="GO" id="GO:0007420">
    <property type="term" value="P:brain development"/>
    <property type="evidence" value="ECO:0007669"/>
    <property type="project" value="InterPro"/>
</dbReference>
<evidence type="ECO:0000256" key="4">
    <source>
        <dbReference type="ARBA" id="ARBA00022771"/>
    </source>
</evidence>
<evidence type="ECO:0000256" key="6">
    <source>
        <dbReference type="ARBA" id="ARBA00023043"/>
    </source>
</evidence>
<feature type="compositionally biased region" description="Low complexity" evidence="11">
    <location>
        <begin position="582"/>
        <end position="599"/>
    </location>
</feature>
<dbReference type="GO" id="GO:0005096">
    <property type="term" value="F:GTPase activator activity"/>
    <property type="evidence" value="ECO:0007669"/>
    <property type="project" value="UniProtKB-KW"/>
</dbReference>
<evidence type="ECO:0000256" key="9">
    <source>
        <dbReference type="PROSITE-ProRule" id="PRU00288"/>
    </source>
</evidence>
<reference evidence="13" key="1">
    <citation type="journal article" date="2021" name="Genome Biol. Evol.">
        <title>A High-Quality Reference Genome for a Parasitic Bivalve with Doubly Uniparental Inheritance (Bivalvia: Unionida).</title>
        <authorList>
            <person name="Smith C.H."/>
        </authorList>
    </citation>
    <scope>NUCLEOTIDE SEQUENCE</scope>
    <source>
        <strain evidence="13">CHS0354</strain>
    </source>
</reference>
<dbReference type="PANTHER" id="PTHR46097">
    <property type="entry name" value="G PROTEIN-COUPLED RECEPTOR KINASE INTERACTING ARFGAP"/>
    <property type="match status" value="1"/>
</dbReference>
<dbReference type="CDD" id="cd08833">
    <property type="entry name" value="ArfGap_GIT"/>
    <property type="match status" value="1"/>
</dbReference>
<dbReference type="Gene3D" id="1.20.5.170">
    <property type="match status" value="1"/>
</dbReference>
<dbReference type="PROSITE" id="PS50115">
    <property type="entry name" value="ARFGAP"/>
    <property type="match status" value="1"/>
</dbReference>
<dbReference type="PROSITE" id="PS50088">
    <property type="entry name" value="ANK_REPEAT"/>
    <property type="match status" value="1"/>
</dbReference>
<dbReference type="EMBL" id="JAEAOA010002346">
    <property type="protein sequence ID" value="KAK3606460.1"/>
    <property type="molecule type" value="Genomic_DNA"/>
</dbReference>
<keyword evidence="2" id="KW-0479">Metal-binding</keyword>
<dbReference type="GO" id="GO:0031267">
    <property type="term" value="F:small GTPase binding"/>
    <property type="evidence" value="ECO:0007669"/>
    <property type="project" value="TreeGrafter"/>
</dbReference>
<name>A0AAE0TAU1_9BIVA</name>
<feature type="compositionally biased region" description="Basic and acidic residues" evidence="11">
    <location>
        <begin position="417"/>
        <end position="436"/>
    </location>
</feature>
<keyword evidence="5" id="KW-0862">Zinc</keyword>
<dbReference type="SMART" id="SM00105">
    <property type="entry name" value="ArfGap"/>
    <property type="match status" value="1"/>
</dbReference>
<dbReference type="GO" id="GO:0098793">
    <property type="term" value="C:presynapse"/>
    <property type="evidence" value="ECO:0007669"/>
    <property type="project" value="GOC"/>
</dbReference>
<dbReference type="PANTHER" id="PTHR46097:SF3">
    <property type="entry name" value="ARF GTPASE-ACTIVATING PROTEIN GIT"/>
    <property type="match status" value="1"/>
</dbReference>
<dbReference type="Pfam" id="PF12205">
    <property type="entry name" value="GIT1_C"/>
    <property type="match status" value="1"/>
</dbReference>
<evidence type="ECO:0000259" key="12">
    <source>
        <dbReference type="PROSITE" id="PS50115"/>
    </source>
</evidence>
<comment type="caution">
    <text evidence="13">The sequence shown here is derived from an EMBL/GenBank/DDBJ whole genome shotgun (WGS) entry which is preliminary data.</text>
</comment>
<feature type="region of interest" description="Disordered" evidence="11">
    <location>
        <begin position="518"/>
        <end position="648"/>
    </location>
</feature>
<dbReference type="Gene3D" id="1.20.120.330">
    <property type="entry name" value="Nucleotidyltransferases domain 2"/>
    <property type="match status" value="1"/>
</dbReference>
<reference evidence="13" key="2">
    <citation type="journal article" date="2021" name="Genome Biol. Evol.">
        <title>Developing a high-quality reference genome for a parasitic bivalve with doubly uniparental inheritance (Bivalvia: Unionida).</title>
        <authorList>
            <person name="Smith C.H."/>
        </authorList>
    </citation>
    <scope>NUCLEOTIDE SEQUENCE</scope>
    <source>
        <strain evidence="13">CHS0354</strain>
        <tissue evidence="13">Mantle</tissue>
    </source>
</reference>
<dbReference type="Pfam" id="PF16559">
    <property type="entry name" value="GIT_CC"/>
    <property type="match status" value="1"/>
</dbReference>
<dbReference type="InterPro" id="IPR036770">
    <property type="entry name" value="Ankyrin_rpt-contain_sf"/>
</dbReference>
<evidence type="ECO:0000256" key="2">
    <source>
        <dbReference type="ARBA" id="ARBA00022723"/>
    </source>
</evidence>
<dbReference type="InterPro" id="IPR032352">
    <property type="entry name" value="GIT1/2_CC"/>
</dbReference>
<dbReference type="InterPro" id="IPR037278">
    <property type="entry name" value="ARFGAP/RecO"/>
</dbReference>
<keyword evidence="1" id="KW-0343">GTPase activation</keyword>
<accession>A0AAE0TAU1</accession>
<keyword evidence="6 8" id="KW-0040">ANK repeat</keyword>
<keyword evidence="3" id="KW-0677">Repeat</keyword>
<dbReference type="SUPFAM" id="SSF48403">
    <property type="entry name" value="Ankyrin repeat"/>
    <property type="match status" value="1"/>
</dbReference>
<keyword evidence="14" id="KW-1185">Reference proteome</keyword>
<dbReference type="GO" id="GO:0032012">
    <property type="term" value="P:regulation of ARF protein signal transduction"/>
    <property type="evidence" value="ECO:0007669"/>
    <property type="project" value="InterPro"/>
</dbReference>
<evidence type="ECO:0000256" key="11">
    <source>
        <dbReference type="SAM" id="MobiDB-lite"/>
    </source>
</evidence>
<dbReference type="AlphaFoldDB" id="A0AAE0TAU1"/>
<evidence type="ECO:0000256" key="7">
    <source>
        <dbReference type="ARBA" id="ARBA00023054"/>
    </source>
</evidence>
<dbReference type="InterPro" id="IPR038508">
    <property type="entry name" value="ArfGAP_dom_sf"/>
</dbReference>
<feature type="region of interest" description="Disordered" evidence="11">
    <location>
        <begin position="416"/>
        <end position="453"/>
    </location>
</feature>
<feature type="domain" description="Arf-GAP" evidence="12">
    <location>
        <begin position="1"/>
        <end position="125"/>
    </location>
</feature>
<dbReference type="PRINTS" id="PR00405">
    <property type="entry name" value="REVINTRACTNG"/>
</dbReference>
<evidence type="ECO:0000256" key="8">
    <source>
        <dbReference type="PROSITE-ProRule" id="PRU00023"/>
    </source>
</evidence>
<dbReference type="Gene3D" id="1.10.220.150">
    <property type="entry name" value="Arf GTPase activating protein"/>
    <property type="match status" value="1"/>
</dbReference>
<reference evidence="13" key="3">
    <citation type="submission" date="2023-05" db="EMBL/GenBank/DDBJ databases">
        <authorList>
            <person name="Smith C.H."/>
        </authorList>
    </citation>
    <scope>NUCLEOTIDE SEQUENCE</scope>
    <source>
        <strain evidence="13">CHS0354</strain>
        <tissue evidence="13">Mantle</tissue>
    </source>
</reference>
<dbReference type="InterPro" id="IPR022018">
    <property type="entry name" value="GIT1_C"/>
</dbReference>
<gene>
    <name evidence="13" type="ORF">CHS0354_041406</name>
</gene>
<feature type="compositionally biased region" description="Polar residues" evidence="11">
    <location>
        <begin position="522"/>
        <end position="543"/>
    </location>
</feature>
<dbReference type="InterPro" id="IPR047161">
    <property type="entry name" value="GIT-like"/>
</dbReference>
<dbReference type="SMART" id="SM00555">
    <property type="entry name" value="GIT"/>
    <property type="match status" value="2"/>
</dbReference>
<dbReference type="PROSITE" id="PS50297">
    <property type="entry name" value="ANK_REP_REGION"/>
    <property type="match status" value="1"/>
</dbReference>
<dbReference type="Gene3D" id="1.25.40.20">
    <property type="entry name" value="Ankyrin repeat-containing domain"/>
    <property type="match status" value="1"/>
</dbReference>
<organism evidence="13 14">
    <name type="scientific">Potamilus streckersoni</name>
    <dbReference type="NCBI Taxonomy" id="2493646"/>
    <lineage>
        <taxon>Eukaryota</taxon>
        <taxon>Metazoa</taxon>
        <taxon>Spiralia</taxon>
        <taxon>Lophotrochozoa</taxon>
        <taxon>Mollusca</taxon>
        <taxon>Bivalvia</taxon>
        <taxon>Autobranchia</taxon>
        <taxon>Heteroconchia</taxon>
        <taxon>Palaeoheterodonta</taxon>
        <taxon>Unionida</taxon>
        <taxon>Unionoidea</taxon>
        <taxon>Unionidae</taxon>
        <taxon>Ambleminae</taxon>
        <taxon>Lampsilini</taxon>
        <taxon>Potamilus</taxon>
    </lineage>
</organism>
<evidence type="ECO:0000256" key="3">
    <source>
        <dbReference type="ARBA" id="ARBA00022737"/>
    </source>
</evidence>
<dbReference type="Pfam" id="PF01412">
    <property type="entry name" value="ArfGap"/>
    <property type="match status" value="1"/>
</dbReference>
<dbReference type="SUPFAM" id="SSF57863">
    <property type="entry name" value="ArfGap/RecO-like zinc finger"/>
    <property type="match status" value="1"/>
</dbReference>
<protein>
    <recommendedName>
        <fullName evidence="12">Arf-GAP domain-containing protein</fullName>
    </recommendedName>
</protein>
<evidence type="ECO:0000256" key="10">
    <source>
        <dbReference type="SAM" id="Coils"/>
    </source>
</evidence>
<dbReference type="FunFam" id="1.25.40.20:FF:000013">
    <property type="entry name" value="ARF GTPase-activating protein GIT1 isoform 1"/>
    <property type="match status" value="1"/>
</dbReference>
<dbReference type="GO" id="GO:0036465">
    <property type="term" value="P:synaptic vesicle recycling"/>
    <property type="evidence" value="ECO:0007669"/>
    <property type="project" value="TreeGrafter"/>
</dbReference>
<dbReference type="InterPro" id="IPR013724">
    <property type="entry name" value="GIT_SHD"/>
</dbReference>
<evidence type="ECO:0000313" key="13">
    <source>
        <dbReference type="EMBL" id="KAK3606460.1"/>
    </source>
</evidence>
<dbReference type="Pfam" id="PF08518">
    <property type="entry name" value="GIT_SHD"/>
    <property type="match status" value="2"/>
</dbReference>
<keyword evidence="7 10" id="KW-0175">Coiled coil</keyword>
<evidence type="ECO:0000256" key="5">
    <source>
        <dbReference type="ARBA" id="ARBA00022833"/>
    </source>
</evidence>
<dbReference type="SMART" id="SM00248">
    <property type="entry name" value="ANK"/>
    <property type="match status" value="3"/>
</dbReference>
<evidence type="ECO:0000313" key="14">
    <source>
        <dbReference type="Proteomes" id="UP001195483"/>
    </source>
</evidence>
<dbReference type="GO" id="GO:0008277">
    <property type="term" value="P:regulation of G protein-coupled receptor signaling pathway"/>
    <property type="evidence" value="ECO:0007669"/>
    <property type="project" value="TreeGrafter"/>
</dbReference>
<keyword evidence="4 9" id="KW-0863">Zinc-finger</keyword>
<feature type="repeat" description="ANK" evidence="8">
    <location>
        <begin position="165"/>
        <end position="197"/>
    </location>
</feature>
<proteinExistence type="predicted"/>
<dbReference type="GO" id="GO:0008270">
    <property type="term" value="F:zinc ion binding"/>
    <property type="evidence" value="ECO:0007669"/>
    <property type="project" value="UniProtKB-KW"/>
</dbReference>
<sequence>MSRGKVRTAGEVCADCGAPDPGWASINRGVLICDECCSVHRSLGRHISQVKSLKKGQWCSTQLAMVQHLASHGANNIWEYSLWDPSQKHGRRKPSPREQVHPVKADFIRAKYQFLSFVNKQKDGDINSIDDLSQQLHSCVRTNNLETCLRLISKGADPNYYHPDKGTCPLHVAASSAQILQIELLVIYGADPGAVDAYGKTPIDYARAEGHHDIADRLVECQYELTDRLSYYLCGKKSDHRTGQHFLIPEMADSSLDMSELAKQARKKLQALSNHLFEELAMDVYDEVDRRENDSVWLSTHDHTSIVSDRQAVPFLPVNPEFSATRNQGRQKLARFNAREFATLIIDILSDVKRRQTGVISPVQAKDLSKRESLPATPTVRRALNVSSFTSDDEPLYDSVASDEDYSSVDNLSVKSIKSEDKKMPQLDGQHEEKESTPTPMPTVPENNHTDSVVMDPPTTEHYLEMRRAFIHSQSEVRQLIQANRNLQTEVERLNHMVHALITENSMLKEQQHLMDRALPNGSESPQNATVVQTRTPRQSRPQSMFEPRDHQRVSSRAQKGRSKDDLYPIQSQTQSEDPRVTTTSSSTESGSSLSQGSGEFNSMSTYDVPRSLPLDSRMNSAYSTDEVSGHRELSSSPSHRSTIEMEGKEQLPTLEALIGKTEKITKKIQELLVSAQEGKHICYGPCSEKIHAAVLEMAALFPQKIHSESVKCALHLLTTSADRLKDECAECQPCSSSLDNDEPSFDPALKTQQVIQCAYDIAKSAKQLVTLFQ</sequence>
<feature type="coiled-coil region" evidence="10">
    <location>
        <begin position="477"/>
        <end position="504"/>
    </location>
</feature>
<feature type="compositionally biased region" description="Polar residues" evidence="11">
    <location>
        <begin position="618"/>
        <end position="627"/>
    </location>
</feature>
<dbReference type="InterPro" id="IPR001164">
    <property type="entry name" value="ArfGAP_dom"/>
</dbReference>
<dbReference type="InterPro" id="IPR002110">
    <property type="entry name" value="Ankyrin_rpt"/>
</dbReference>
<dbReference type="Proteomes" id="UP001195483">
    <property type="component" value="Unassembled WGS sequence"/>
</dbReference>